<evidence type="ECO:0000313" key="2">
    <source>
        <dbReference type="Proteomes" id="UP001152795"/>
    </source>
</evidence>
<dbReference type="InterPro" id="IPR007110">
    <property type="entry name" value="Ig-like_dom"/>
</dbReference>
<accession>A0A6S7JU84</accession>
<comment type="caution">
    <text evidence="1">The sequence shown here is derived from an EMBL/GenBank/DDBJ whole genome shotgun (WGS) entry which is preliminary data.</text>
</comment>
<proteinExistence type="predicted"/>
<name>A0A6S7JU84_PARCT</name>
<dbReference type="PROSITE" id="PS50835">
    <property type="entry name" value="IG_LIKE"/>
    <property type="match status" value="2"/>
</dbReference>
<sequence>KAFRKAKIQKNPNETYYDIGSAVNLTCEAEINTNLYGIIWYKLDSQGYSTKLKSALNGTGILTLTLNPLSKKNAGRYKCVICRPEVNYYNSRVVSISVKVKPEIQLAESDLFRKGMIINCTLKNADEVNPPQVKYTWFLCDSKSCDVRSAKLKIEKYSLQLNSQSRHEIVYRCIAENAAGYDSQIITVFDQKSRSKSKT</sequence>
<evidence type="ECO:0000313" key="1">
    <source>
        <dbReference type="EMBL" id="CAB4019701.1"/>
    </source>
</evidence>
<dbReference type="InterPro" id="IPR036179">
    <property type="entry name" value="Ig-like_dom_sf"/>
</dbReference>
<dbReference type="AlphaFoldDB" id="A0A6S7JU84"/>
<dbReference type="EMBL" id="CACRXK020010591">
    <property type="protein sequence ID" value="CAB4019701.1"/>
    <property type="molecule type" value="Genomic_DNA"/>
</dbReference>
<dbReference type="PANTHER" id="PTHR46013">
    <property type="entry name" value="VASCULAR CELL ADHESION MOLECULE 1"/>
    <property type="match status" value="1"/>
</dbReference>
<protein>
    <submittedName>
        <fullName evidence="1">B-cell receptor CD22</fullName>
    </submittedName>
</protein>
<dbReference type="Proteomes" id="UP001152795">
    <property type="component" value="Unassembled WGS sequence"/>
</dbReference>
<dbReference type="OrthoDB" id="10015491at2759"/>
<keyword evidence="1" id="KW-0675">Receptor</keyword>
<dbReference type="Pfam" id="PF13927">
    <property type="entry name" value="Ig_3"/>
    <property type="match status" value="1"/>
</dbReference>
<dbReference type="SUPFAM" id="SSF48726">
    <property type="entry name" value="Immunoglobulin"/>
    <property type="match status" value="1"/>
</dbReference>
<dbReference type="PANTHER" id="PTHR46013:SF4">
    <property type="entry name" value="B-CELL RECEPTOR CD22-RELATED"/>
    <property type="match status" value="1"/>
</dbReference>
<feature type="non-terminal residue" evidence="1">
    <location>
        <position position="199"/>
    </location>
</feature>
<gene>
    <name evidence="1" type="ORF">PACLA_8A076901</name>
</gene>
<dbReference type="InterPro" id="IPR003599">
    <property type="entry name" value="Ig_sub"/>
</dbReference>
<reference evidence="1" key="1">
    <citation type="submission" date="2020-04" db="EMBL/GenBank/DDBJ databases">
        <authorList>
            <person name="Alioto T."/>
            <person name="Alioto T."/>
            <person name="Gomez Garrido J."/>
        </authorList>
    </citation>
    <scope>NUCLEOTIDE SEQUENCE</scope>
    <source>
        <strain evidence="1">A484AB</strain>
    </source>
</reference>
<dbReference type="InterPro" id="IPR013783">
    <property type="entry name" value="Ig-like_fold"/>
</dbReference>
<organism evidence="1 2">
    <name type="scientific">Paramuricea clavata</name>
    <name type="common">Red gorgonian</name>
    <name type="synonym">Violescent sea-whip</name>
    <dbReference type="NCBI Taxonomy" id="317549"/>
    <lineage>
        <taxon>Eukaryota</taxon>
        <taxon>Metazoa</taxon>
        <taxon>Cnidaria</taxon>
        <taxon>Anthozoa</taxon>
        <taxon>Octocorallia</taxon>
        <taxon>Malacalcyonacea</taxon>
        <taxon>Plexauridae</taxon>
        <taxon>Paramuricea</taxon>
    </lineage>
</organism>
<dbReference type="CDD" id="cd00096">
    <property type="entry name" value="Ig"/>
    <property type="match status" value="1"/>
</dbReference>
<keyword evidence="2" id="KW-1185">Reference proteome</keyword>
<dbReference type="Gene3D" id="2.60.40.10">
    <property type="entry name" value="Immunoglobulins"/>
    <property type="match status" value="2"/>
</dbReference>
<dbReference type="SMART" id="SM00409">
    <property type="entry name" value="IG"/>
    <property type="match status" value="1"/>
</dbReference>